<sequence length="93" mass="10257">MHRAAHAPPVGDSMNPFRSVAKARAARRRHEQLMAAAGRLISRKITSGFRTPQYEATTADLIALAFGRHQLTIDETEADRYIAAARAEKGVTR</sequence>
<protein>
    <submittedName>
        <fullName evidence="2">Uncharacterized protein</fullName>
    </submittedName>
</protein>
<accession>A0A3A9Z032</accession>
<feature type="region of interest" description="Disordered" evidence="1">
    <location>
        <begin position="1"/>
        <end position="25"/>
    </location>
</feature>
<gene>
    <name evidence="2" type="ORF">D7294_17000</name>
</gene>
<comment type="caution">
    <text evidence="2">The sequence shown here is derived from an EMBL/GenBank/DDBJ whole genome shotgun (WGS) entry which is preliminary data.</text>
</comment>
<reference evidence="2 3" key="1">
    <citation type="journal article" date="2014" name="Int. J. Syst. Evol. Microbiol.">
        <title>Streptomyces hoynatensis sp. nov., isolated from deep marine sediment.</title>
        <authorList>
            <person name="Veyisoglu A."/>
            <person name="Sahin N."/>
        </authorList>
    </citation>
    <scope>NUCLEOTIDE SEQUENCE [LARGE SCALE GENOMIC DNA]</scope>
    <source>
        <strain evidence="2 3">KCTC 29097</strain>
    </source>
</reference>
<evidence type="ECO:0000313" key="3">
    <source>
        <dbReference type="Proteomes" id="UP000272474"/>
    </source>
</evidence>
<evidence type="ECO:0000313" key="2">
    <source>
        <dbReference type="EMBL" id="RKN40786.1"/>
    </source>
</evidence>
<organism evidence="2 3">
    <name type="scientific">Streptomyces hoynatensis</name>
    <dbReference type="NCBI Taxonomy" id="1141874"/>
    <lineage>
        <taxon>Bacteria</taxon>
        <taxon>Bacillati</taxon>
        <taxon>Actinomycetota</taxon>
        <taxon>Actinomycetes</taxon>
        <taxon>Kitasatosporales</taxon>
        <taxon>Streptomycetaceae</taxon>
        <taxon>Streptomyces</taxon>
    </lineage>
</organism>
<dbReference type="AlphaFoldDB" id="A0A3A9Z032"/>
<name>A0A3A9Z032_9ACTN</name>
<dbReference type="Proteomes" id="UP000272474">
    <property type="component" value="Unassembled WGS sequence"/>
</dbReference>
<proteinExistence type="predicted"/>
<evidence type="ECO:0000256" key="1">
    <source>
        <dbReference type="SAM" id="MobiDB-lite"/>
    </source>
</evidence>
<keyword evidence="3" id="KW-1185">Reference proteome</keyword>
<dbReference type="EMBL" id="RBAL01000009">
    <property type="protein sequence ID" value="RKN40786.1"/>
    <property type="molecule type" value="Genomic_DNA"/>
</dbReference>